<evidence type="ECO:0000256" key="11">
    <source>
        <dbReference type="SAM" id="Phobius"/>
    </source>
</evidence>
<dbReference type="GO" id="GO:0051377">
    <property type="term" value="F:mannose-ethanolamine phosphotransferase activity"/>
    <property type="evidence" value="ECO:0000318"/>
    <property type="project" value="GO_Central"/>
</dbReference>
<evidence type="ECO:0000256" key="7">
    <source>
        <dbReference type="ARBA" id="ARBA00022824"/>
    </source>
</evidence>
<feature type="transmembrane region" description="Helical" evidence="11">
    <location>
        <begin position="610"/>
        <end position="628"/>
    </location>
</feature>
<dbReference type="OrthoDB" id="272139at2759"/>
<feature type="transmembrane region" description="Helical" evidence="11">
    <location>
        <begin position="1079"/>
        <end position="1102"/>
    </location>
</feature>
<dbReference type="EnsemblPlants" id="Pp3c19_7340V3.3">
    <property type="protein sequence ID" value="Pp3c19_7340V3.3"/>
    <property type="gene ID" value="Pp3c19_7340"/>
</dbReference>
<reference evidence="13" key="3">
    <citation type="submission" date="2020-12" db="UniProtKB">
        <authorList>
            <consortium name="EnsemblPlants"/>
        </authorList>
    </citation>
    <scope>IDENTIFICATION</scope>
</reference>
<dbReference type="InterPro" id="IPR039524">
    <property type="entry name" value="PIGO/GPI13"/>
</dbReference>
<dbReference type="PANTHER" id="PTHR23071">
    <property type="entry name" value="PHOSPHATIDYLINOSITOL GLYCAN"/>
    <property type="match status" value="1"/>
</dbReference>
<comment type="pathway">
    <text evidence="2">Glycolipid biosynthesis; glycosylphosphatidylinositol-anchor biosynthesis.</text>
</comment>
<reference evidence="12 14" key="1">
    <citation type="journal article" date="2008" name="Science">
        <title>The Physcomitrella genome reveals evolutionary insights into the conquest of land by plants.</title>
        <authorList>
            <person name="Rensing S."/>
            <person name="Lang D."/>
            <person name="Zimmer A."/>
            <person name="Terry A."/>
            <person name="Salamov A."/>
            <person name="Shapiro H."/>
            <person name="Nishiyama T."/>
            <person name="Perroud P.-F."/>
            <person name="Lindquist E."/>
            <person name="Kamisugi Y."/>
            <person name="Tanahashi T."/>
            <person name="Sakakibara K."/>
            <person name="Fujita T."/>
            <person name="Oishi K."/>
            <person name="Shin-I T."/>
            <person name="Kuroki Y."/>
            <person name="Toyoda A."/>
            <person name="Suzuki Y."/>
            <person name="Hashimoto A."/>
            <person name="Yamaguchi K."/>
            <person name="Sugano A."/>
            <person name="Kohara Y."/>
            <person name="Fujiyama A."/>
            <person name="Anterola A."/>
            <person name="Aoki S."/>
            <person name="Ashton N."/>
            <person name="Barbazuk W.B."/>
            <person name="Barker E."/>
            <person name="Bennetzen J."/>
            <person name="Bezanilla M."/>
            <person name="Blankenship R."/>
            <person name="Cho S.H."/>
            <person name="Dutcher S."/>
            <person name="Estelle M."/>
            <person name="Fawcett J.A."/>
            <person name="Gundlach H."/>
            <person name="Hanada K."/>
            <person name="Heyl A."/>
            <person name="Hicks K.A."/>
            <person name="Hugh J."/>
            <person name="Lohr M."/>
            <person name="Mayer K."/>
            <person name="Melkozernov A."/>
            <person name="Murata T."/>
            <person name="Nelson D."/>
            <person name="Pils B."/>
            <person name="Prigge M."/>
            <person name="Reiss B."/>
            <person name="Renner T."/>
            <person name="Rombauts S."/>
            <person name="Rushton P."/>
            <person name="Sanderfoot A."/>
            <person name="Schween G."/>
            <person name="Shiu S.-H."/>
            <person name="Stueber K."/>
            <person name="Theodoulou F.L."/>
            <person name="Tu H."/>
            <person name="Van de Peer Y."/>
            <person name="Verrier P.J."/>
            <person name="Waters E."/>
            <person name="Wood A."/>
            <person name="Yang L."/>
            <person name="Cove D."/>
            <person name="Cuming A."/>
            <person name="Hasebe M."/>
            <person name="Lucas S."/>
            <person name="Mishler D.B."/>
            <person name="Reski R."/>
            <person name="Grigoriev I."/>
            <person name="Quatrano R.S."/>
            <person name="Boore J.L."/>
        </authorList>
    </citation>
    <scope>NUCLEOTIDE SEQUENCE [LARGE SCALE GENOMIC DNA]</scope>
    <source>
        <strain evidence="13 14">cv. Gransden 2004</strain>
    </source>
</reference>
<feature type="transmembrane region" description="Helical" evidence="11">
    <location>
        <begin position="752"/>
        <end position="771"/>
    </location>
</feature>
<keyword evidence="5" id="KW-0808">Transferase</keyword>
<reference evidence="12 14" key="2">
    <citation type="journal article" date="2018" name="Plant J.">
        <title>The Physcomitrella patens chromosome-scale assembly reveals moss genome structure and evolution.</title>
        <authorList>
            <person name="Lang D."/>
            <person name="Ullrich K.K."/>
            <person name="Murat F."/>
            <person name="Fuchs J."/>
            <person name="Jenkins J."/>
            <person name="Haas F.B."/>
            <person name="Piednoel M."/>
            <person name="Gundlach H."/>
            <person name="Van Bel M."/>
            <person name="Meyberg R."/>
            <person name="Vives C."/>
            <person name="Morata J."/>
            <person name="Symeonidi A."/>
            <person name="Hiss M."/>
            <person name="Muchero W."/>
            <person name="Kamisugi Y."/>
            <person name="Saleh O."/>
            <person name="Blanc G."/>
            <person name="Decker E.L."/>
            <person name="van Gessel N."/>
            <person name="Grimwood J."/>
            <person name="Hayes R.D."/>
            <person name="Graham S.W."/>
            <person name="Gunter L.E."/>
            <person name="McDaniel S.F."/>
            <person name="Hoernstein S.N.W."/>
            <person name="Larsson A."/>
            <person name="Li F.W."/>
            <person name="Perroud P.F."/>
            <person name="Phillips J."/>
            <person name="Ranjan P."/>
            <person name="Rokshar D.S."/>
            <person name="Rothfels C.J."/>
            <person name="Schneider L."/>
            <person name="Shu S."/>
            <person name="Stevenson D.W."/>
            <person name="Thummler F."/>
            <person name="Tillich M."/>
            <person name="Villarreal Aguilar J.C."/>
            <person name="Widiez T."/>
            <person name="Wong G.K."/>
            <person name="Wymore A."/>
            <person name="Zhang Y."/>
            <person name="Zimmer A.D."/>
            <person name="Quatrano R.S."/>
            <person name="Mayer K.F.X."/>
            <person name="Goodstein D."/>
            <person name="Casacuberta J.M."/>
            <person name="Vandepoele K."/>
            <person name="Reski R."/>
            <person name="Cuming A.C."/>
            <person name="Tuskan G.A."/>
            <person name="Maumus F."/>
            <person name="Salse J."/>
            <person name="Schmutz J."/>
            <person name="Rensing S.A."/>
        </authorList>
    </citation>
    <scope>NUCLEOTIDE SEQUENCE [LARGE SCALE GENOMIC DNA]</scope>
    <source>
        <strain evidence="13 14">cv. Gransden 2004</strain>
    </source>
</reference>
<dbReference type="Proteomes" id="UP000006727">
    <property type="component" value="Chromosome 19"/>
</dbReference>
<evidence type="ECO:0000256" key="1">
    <source>
        <dbReference type="ARBA" id="ARBA00004477"/>
    </source>
</evidence>
<keyword evidence="6 11" id="KW-0812">Transmembrane</keyword>
<organism evidence="12">
    <name type="scientific">Physcomitrium patens</name>
    <name type="common">Spreading-leaved earth moss</name>
    <name type="synonym">Physcomitrella patens</name>
    <dbReference type="NCBI Taxonomy" id="3218"/>
    <lineage>
        <taxon>Eukaryota</taxon>
        <taxon>Viridiplantae</taxon>
        <taxon>Streptophyta</taxon>
        <taxon>Embryophyta</taxon>
        <taxon>Bryophyta</taxon>
        <taxon>Bryophytina</taxon>
        <taxon>Bryopsida</taxon>
        <taxon>Funariidae</taxon>
        <taxon>Funariales</taxon>
        <taxon>Funariaceae</taxon>
        <taxon>Physcomitrium</taxon>
    </lineage>
</organism>
<dbReference type="SUPFAM" id="SSF53649">
    <property type="entry name" value="Alkaline phosphatase-like"/>
    <property type="match status" value="1"/>
</dbReference>
<evidence type="ECO:0000256" key="2">
    <source>
        <dbReference type="ARBA" id="ARBA00004687"/>
    </source>
</evidence>
<dbReference type="FunCoup" id="A0A2K1IXL1">
    <property type="interactions" value="3676"/>
</dbReference>
<dbReference type="AlphaFoldDB" id="A0A2K1IXL1"/>
<dbReference type="InterPro" id="IPR002591">
    <property type="entry name" value="Phosphodiest/P_Trfase"/>
</dbReference>
<evidence type="ECO:0000313" key="13">
    <source>
        <dbReference type="EnsemblPlants" id="Pp3c19_7340V3.1"/>
    </source>
</evidence>
<feature type="transmembrane region" description="Helical" evidence="11">
    <location>
        <begin position="910"/>
        <end position="929"/>
    </location>
</feature>
<accession>A0A2K1IXL1</accession>
<evidence type="ECO:0000256" key="10">
    <source>
        <dbReference type="ARBA" id="ARBA00023180"/>
    </source>
</evidence>
<dbReference type="CDD" id="cd16023">
    <property type="entry name" value="GPI_EPT_3"/>
    <property type="match status" value="1"/>
</dbReference>
<evidence type="ECO:0000256" key="9">
    <source>
        <dbReference type="ARBA" id="ARBA00023136"/>
    </source>
</evidence>
<evidence type="ECO:0000313" key="14">
    <source>
        <dbReference type="Proteomes" id="UP000006727"/>
    </source>
</evidence>
<dbReference type="RefSeq" id="XP_024356408.1">
    <property type="nucleotide sequence ID" value="XM_024500640.2"/>
</dbReference>
<dbReference type="GO" id="GO:0006506">
    <property type="term" value="P:GPI anchor biosynthetic process"/>
    <property type="evidence" value="ECO:0000318"/>
    <property type="project" value="GO_Central"/>
</dbReference>
<sequence>MAVDARCRIVGLFCYILFLHSLAIIFFTRGFLLTRTELPEFSTCSDVAKSGCFGKYTALSDTASSVNLTEKIDKIVEGEAFFSQDDGIRKAVEGGREENIETNRQSDDKPSSECWTKPAIKRVIIIVIDALRFDFVAPSSHFPGESQPWMDKLRVLQKLYKEENGSARIFKFVADPPTTTLQRLKGLTTGGLPTFVDIGDSFGAPAIVEDNLIYQLVQSGKKVRMMGDDTWMKLFPSHFSVAHPFDSFNVKDLHTVDDGVIREIFPALLEPDWNVLIAHFLGVDHVGHIFGVESPLMVEKLEQYDRVIEDIVTVLKNQSGPGGSHEDTMLLVLGDHGQTLHGDHGGGTSEEVDTALFALSMRESPGRLPLDLQSSTCTINTESNRDQSPCITTFPQLDFASTMAALLGVPFPFGSVGRVNTELYALAASTWPFKSEDHPPEDPIRMWMERYSLVLCMNSWQVKRYLDTYSTSSIRGFPTSDLAYVQSLYEKALVNIHSLYMDHIQMGTNDSVSDRSKFKEISDETTINLLDSIQDNMGYLLAAANLARTQWTQFEDEWMAIGLFLLIISMVVQGVALKRALSLSVGSRSSEDKNSEIQSNLQELFPVKRMVMACGVVAAIAGVILGFYTTTGWVESSLFATVIAGGQVYTTLAAVALVSIIAYVFPARGPRVVQSDQNIYAKGQTVCSSYREACIPNAKLSMAIVFVGLHACGLLSNSYILSEGQVVCFLLATSGILYLRRAIQSCCKVPQAILLLLLNVGMASVGLVQIFKDPATVASPSLKDEHSSASNSPQLSITDSCIALITTVLPLSSLVWLITRRARKLFTFRSLYWAIALTIPFSYFLLIIHWFTMDIASCLLLEIPQSFMEFSRLFCPQLVYMASLMLVIFTIIKIALSTRVSVLTSCRHHIVEGIVAVVAGLSGTILLLLGRKGPMVVLLAALEIWCLLDLQALDFSNDNATETGKVLIEQGVGSNGVGLGSHFAVAVDWNLVAVQLFFCTGHRCTFDGLHFTAAFIGFDEFYFYRQGALLALDTFGSSHILPVIGLSLLVTAAAARMSSQPKFSLEGDRFFSLEVAKGYLSYGLVRTILTTVTTICVTLQRRHLMVWGLFAPKYVFDAIGLLVIDGFIVITVVLYVSSFSGKLKMT</sequence>
<feature type="transmembrane region" description="Helical" evidence="11">
    <location>
        <begin position="797"/>
        <end position="819"/>
    </location>
</feature>
<dbReference type="Gramene" id="Pp3c19_7340V3.3">
    <property type="protein sequence ID" value="Pp3c19_7340V3.3"/>
    <property type="gene ID" value="Pp3c19_7340"/>
</dbReference>
<dbReference type="EMBL" id="ABEU02000019">
    <property type="protein sequence ID" value="PNR34008.1"/>
    <property type="molecule type" value="Genomic_DNA"/>
</dbReference>
<dbReference type="GeneID" id="112272660"/>
<keyword evidence="14" id="KW-1185">Reference proteome</keyword>
<keyword evidence="10" id="KW-0325">Glycoprotein</keyword>
<dbReference type="RefSeq" id="XP_024356409.1">
    <property type="nucleotide sequence ID" value="XM_024500641.2"/>
</dbReference>
<evidence type="ECO:0000256" key="3">
    <source>
        <dbReference type="ARBA" id="ARBA00008695"/>
    </source>
</evidence>
<proteinExistence type="inferred from homology"/>
<evidence type="ECO:0000256" key="4">
    <source>
        <dbReference type="ARBA" id="ARBA00022502"/>
    </source>
</evidence>
<dbReference type="UniPathway" id="UPA00196"/>
<gene>
    <name evidence="13" type="primary">LOC112272660</name>
    <name evidence="12" type="ORF">PHYPA_023824</name>
</gene>
<feature type="transmembrane region" description="Helical" evidence="11">
    <location>
        <begin position="12"/>
        <end position="32"/>
    </location>
</feature>
<evidence type="ECO:0000256" key="5">
    <source>
        <dbReference type="ARBA" id="ARBA00022679"/>
    </source>
</evidence>
<dbReference type="InterPro" id="IPR037675">
    <property type="entry name" value="PIG-O_N"/>
</dbReference>
<feature type="transmembrane region" description="Helical" evidence="11">
    <location>
        <begin position="1114"/>
        <end position="1136"/>
    </location>
</feature>
<keyword evidence="7" id="KW-0256">Endoplasmic reticulum</keyword>
<dbReference type="PANTHER" id="PTHR23071:SF1">
    <property type="entry name" value="GPI ETHANOLAMINE PHOSPHATE TRANSFERASE 3"/>
    <property type="match status" value="1"/>
</dbReference>
<protein>
    <submittedName>
        <fullName evidence="12 13">Uncharacterized protein</fullName>
    </submittedName>
</protein>
<dbReference type="KEGG" id="ppp:112272660"/>
<dbReference type="STRING" id="3218.A0A2K1IXL1"/>
<keyword evidence="8 11" id="KW-1133">Transmembrane helix</keyword>
<feature type="transmembrane region" description="Helical" evidence="11">
    <location>
        <begin position="831"/>
        <end position="851"/>
    </location>
</feature>
<feature type="transmembrane region" description="Helical" evidence="11">
    <location>
        <begin position="558"/>
        <end position="577"/>
    </location>
</feature>
<dbReference type="GO" id="GO:0005789">
    <property type="term" value="C:endoplasmic reticulum membrane"/>
    <property type="evidence" value="ECO:0000318"/>
    <property type="project" value="GO_Central"/>
</dbReference>
<dbReference type="PaxDb" id="3218-PP1S234_38V6.1"/>
<dbReference type="Gramene" id="Pp3c19_7340V3.1">
    <property type="protein sequence ID" value="Pp3c19_7340V3.1"/>
    <property type="gene ID" value="Pp3c19_7340"/>
</dbReference>
<comment type="subcellular location">
    <subcellularLocation>
        <location evidence="1">Endoplasmic reticulum membrane</location>
        <topology evidence="1">Multi-pass membrane protein</topology>
    </subcellularLocation>
</comment>
<dbReference type="Gene3D" id="3.40.720.10">
    <property type="entry name" value="Alkaline Phosphatase, subunit A"/>
    <property type="match status" value="1"/>
</dbReference>
<dbReference type="Pfam" id="PF01663">
    <property type="entry name" value="Phosphodiest"/>
    <property type="match status" value="1"/>
</dbReference>
<dbReference type="InterPro" id="IPR017850">
    <property type="entry name" value="Alkaline_phosphatase_core_sf"/>
</dbReference>
<feature type="transmembrane region" description="Helical" evidence="11">
    <location>
        <begin position="878"/>
        <end position="898"/>
    </location>
</feature>
<dbReference type="EnsemblPlants" id="Pp3c19_7340V3.2">
    <property type="protein sequence ID" value="Pp3c19_7340V3.2"/>
    <property type="gene ID" value="Pp3c19_7340"/>
</dbReference>
<evidence type="ECO:0000256" key="6">
    <source>
        <dbReference type="ARBA" id="ARBA00022692"/>
    </source>
</evidence>
<name>A0A2K1IXL1_PHYPA</name>
<keyword evidence="9 11" id="KW-0472">Membrane</keyword>
<dbReference type="Gramene" id="Pp3c19_7340V3.2">
    <property type="protein sequence ID" value="Pp3c19_7340V3.2"/>
    <property type="gene ID" value="Pp3c19_7340"/>
</dbReference>
<feature type="transmembrane region" description="Helical" evidence="11">
    <location>
        <begin position="1039"/>
        <end position="1058"/>
    </location>
</feature>
<feature type="transmembrane region" description="Helical" evidence="11">
    <location>
        <begin position="648"/>
        <end position="665"/>
    </location>
</feature>
<dbReference type="EnsemblPlants" id="Pp3c19_7340V3.1">
    <property type="protein sequence ID" value="Pp3c19_7340V3.1"/>
    <property type="gene ID" value="Pp3c19_7340"/>
</dbReference>
<comment type="similarity">
    <text evidence="3">Belongs to the PIGG/PIGN/PIGO family. PIGO subfamily.</text>
</comment>
<keyword evidence="4" id="KW-0337">GPI-anchor biosynthesis</keyword>
<evidence type="ECO:0000256" key="8">
    <source>
        <dbReference type="ARBA" id="ARBA00022989"/>
    </source>
</evidence>
<evidence type="ECO:0000313" key="12">
    <source>
        <dbReference type="EMBL" id="PNR34008.1"/>
    </source>
</evidence>